<sequence>MSGKHIESAVFDQALDAGLLMVSAIGQTSQIEISIRLLDRLNTLQCEDASPCELAVCTGLLAALGVGQLGELRQLLCRRASLKLYNDGRAAADDSAVD</sequence>
<dbReference type="Proteomes" id="UP000666369">
    <property type="component" value="Unassembled WGS sequence"/>
</dbReference>
<accession>A0ABX0FL05</accession>
<name>A0ABX0FL05_9BURK</name>
<comment type="caution">
    <text evidence="1">The sequence shown here is derived from an EMBL/GenBank/DDBJ whole genome shotgun (WGS) entry which is preliminary data.</text>
</comment>
<evidence type="ECO:0000313" key="1">
    <source>
        <dbReference type="EMBL" id="NGZ85155.1"/>
    </source>
</evidence>
<proteinExistence type="predicted"/>
<reference evidence="2" key="2">
    <citation type="submission" date="2023-07" db="EMBL/GenBank/DDBJ databases">
        <title>Duganella aceri sp. nov., isolated from tree sap.</title>
        <authorList>
            <person name="Kim I.S."/>
        </authorList>
    </citation>
    <scope>NUCLEOTIDE SEQUENCE [LARGE SCALE GENOMIC DNA]</scope>
    <source>
        <strain evidence="2">SAP-35</strain>
    </source>
</reference>
<protein>
    <submittedName>
        <fullName evidence="1">Uncharacterized protein</fullName>
    </submittedName>
</protein>
<gene>
    <name evidence="1" type="ORF">GW587_12935</name>
</gene>
<organism evidence="1 2">
    <name type="scientific">Duganella aceris</name>
    <dbReference type="NCBI Taxonomy" id="2703883"/>
    <lineage>
        <taxon>Bacteria</taxon>
        <taxon>Pseudomonadati</taxon>
        <taxon>Pseudomonadota</taxon>
        <taxon>Betaproteobacteria</taxon>
        <taxon>Burkholderiales</taxon>
        <taxon>Oxalobacteraceae</taxon>
        <taxon>Telluria group</taxon>
        <taxon>Duganella</taxon>
    </lineage>
</organism>
<reference evidence="1 2" key="1">
    <citation type="submission" date="2020-01" db="EMBL/GenBank/DDBJ databases">
        <authorList>
            <person name="Lee S.D."/>
        </authorList>
    </citation>
    <scope>NUCLEOTIDE SEQUENCE [LARGE SCALE GENOMIC DNA]</scope>
    <source>
        <strain evidence="1 2">SAP-35</strain>
    </source>
</reference>
<dbReference type="EMBL" id="JAADJT010000005">
    <property type="protein sequence ID" value="NGZ85155.1"/>
    <property type="molecule type" value="Genomic_DNA"/>
</dbReference>
<evidence type="ECO:0000313" key="2">
    <source>
        <dbReference type="Proteomes" id="UP000666369"/>
    </source>
</evidence>
<dbReference type="RefSeq" id="WP_166103323.1">
    <property type="nucleotide sequence ID" value="NZ_JAADJT010000005.1"/>
</dbReference>
<keyword evidence="2" id="KW-1185">Reference proteome</keyword>